<evidence type="ECO:0000313" key="1">
    <source>
        <dbReference type="EMBL" id="KAL0203587.1"/>
    </source>
</evidence>
<evidence type="ECO:0008006" key="3">
    <source>
        <dbReference type="Google" id="ProtNLM"/>
    </source>
</evidence>
<dbReference type="SUPFAM" id="SSF53448">
    <property type="entry name" value="Nucleotide-diphospho-sugar transferases"/>
    <property type="match status" value="1"/>
</dbReference>
<dbReference type="InterPro" id="IPR029044">
    <property type="entry name" value="Nucleotide-diphossugar_trans"/>
</dbReference>
<sequence>DVFDEVVVVDVLDSEDKAHLTLLRRPELGVTFTKLHCWTLTQYSKCVFLDADTL</sequence>
<proteinExistence type="predicted"/>
<gene>
    <name evidence="1" type="ORF">M9458_001605</name>
</gene>
<reference evidence="1 2" key="1">
    <citation type="submission" date="2024-05" db="EMBL/GenBank/DDBJ databases">
        <title>Genome sequencing and assembly of Indian major carp, Cirrhinus mrigala (Hamilton, 1822).</title>
        <authorList>
            <person name="Mohindra V."/>
            <person name="Chowdhury L.M."/>
            <person name="Lal K."/>
            <person name="Jena J.K."/>
        </authorList>
    </citation>
    <scope>NUCLEOTIDE SEQUENCE [LARGE SCALE GENOMIC DNA]</scope>
    <source>
        <strain evidence="1">CM1030</strain>
        <tissue evidence="1">Blood</tissue>
    </source>
</reference>
<evidence type="ECO:0000313" key="2">
    <source>
        <dbReference type="Proteomes" id="UP001529510"/>
    </source>
</evidence>
<dbReference type="Gene3D" id="3.90.550.10">
    <property type="entry name" value="Spore Coat Polysaccharide Biosynthesis Protein SpsA, Chain A"/>
    <property type="match status" value="1"/>
</dbReference>
<dbReference type="InterPro" id="IPR050587">
    <property type="entry name" value="GNT1/Glycosyltrans_8"/>
</dbReference>
<dbReference type="Proteomes" id="UP001529510">
    <property type="component" value="Unassembled WGS sequence"/>
</dbReference>
<protein>
    <recommendedName>
        <fullName evidence="3">Glycogenin</fullName>
    </recommendedName>
</protein>
<dbReference type="PANTHER" id="PTHR11183">
    <property type="entry name" value="GLYCOGENIN SUBFAMILY MEMBER"/>
    <property type="match status" value="1"/>
</dbReference>
<feature type="non-terminal residue" evidence="1">
    <location>
        <position position="54"/>
    </location>
</feature>
<comment type="caution">
    <text evidence="1">The sequence shown here is derived from an EMBL/GenBank/DDBJ whole genome shotgun (WGS) entry which is preliminary data.</text>
</comment>
<organism evidence="1 2">
    <name type="scientific">Cirrhinus mrigala</name>
    <name type="common">Mrigala</name>
    <dbReference type="NCBI Taxonomy" id="683832"/>
    <lineage>
        <taxon>Eukaryota</taxon>
        <taxon>Metazoa</taxon>
        <taxon>Chordata</taxon>
        <taxon>Craniata</taxon>
        <taxon>Vertebrata</taxon>
        <taxon>Euteleostomi</taxon>
        <taxon>Actinopterygii</taxon>
        <taxon>Neopterygii</taxon>
        <taxon>Teleostei</taxon>
        <taxon>Ostariophysi</taxon>
        <taxon>Cypriniformes</taxon>
        <taxon>Cyprinidae</taxon>
        <taxon>Labeoninae</taxon>
        <taxon>Labeonini</taxon>
        <taxon>Cirrhinus</taxon>
    </lineage>
</organism>
<dbReference type="EMBL" id="JAMKFB020000001">
    <property type="protein sequence ID" value="KAL0203587.1"/>
    <property type="molecule type" value="Genomic_DNA"/>
</dbReference>
<keyword evidence="2" id="KW-1185">Reference proteome</keyword>
<name>A0ABD0RYF0_CIRMR</name>
<feature type="non-terminal residue" evidence="1">
    <location>
        <position position="1"/>
    </location>
</feature>
<dbReference type="AlphaFoldDB" id="A0ABD0RYF0"/>
<accession>A0ABD0RYF0</accession>